<evidence type="ECO:0000256" key="4">
    <source>
        <dbReference type="RuleBase" id="RU004005"/>
    </source>
</evidence>
<dbReference type="InterPro" id="IPR047867">
    <property type="entry name" value="Ribosomal_uL22_bac/org-type"/>
</dbReference>
<dbReference type="OrthoDB" id="416470at2759"/>
<dbReference type="Gene3D" id="3.90.470.10">
    <property type="entry name" value="Ribosomal protein L22/L17"/>
    <property type="match status" value="1"/>
</dbReference>
<evidence type="ECO:0000313" key="6">
    <source>
        <dbReference type="Proteomes" id="UP000235371"/>
    </source>
</evidence>
<dbReference type="FunFam" id="3.90.470.10:FF:000017">
    <property type="entry name" value="54S ribosomal protein L22, mitochondrial"/>
    <property type="match status" value="1"/>
</dbReference>
<proteinExistence type="inferred from homology"/>
<dbReference type="PANTHER" id="PTHR13501">
    <property type="entry name" value="CHLOROPLAST 50S RIBOSOMAL PROTEIN L22-RELATED"/>
    <property type="match status" value="1"/>
</dbReference>
<reference evidence="5 6" key="1">
    <citation type="submission" date="2016-04" db="EMBL/GenBank/DDBJ databases">
        <title>A degradative enzymes factory behind the ericoid mycorrhizal symbiosis.</title>
        <authorList>
            <consortium name="DOE Joint Genome Institute"/>
            <person name="Martino E."/>
            <person name="Morin E."/>
            <person name="Grelet G."/>
            <person name="Kuo A."/>
            <person name="Kohler A."/>
            <person name="Daghino S."/>
            <person name="Barry K."/>
            <person name="Choi C."/>
            <person name="Cichocki N."/>
            <person name="Clum A."/>
            <person name="Copeland A."/>
            <person name="Hainaut M."/>
            <person name="Haridas S."/>
            <person name="Labutti K."/>
            <person name="Lindquist E."/>
            <person name="Lipzen A."/>
            <person name="Khouja H.-R."/>
            <person name="Murat C."/>
            <person name="Ohm R."/>
            <person name="Olson A."/>
            <person name="Spatafora J."/>
            <person name="Veneault-Fourrey C."/>
            <person name="Henrissat B."/>
            <person name="Grigoriev I."/>
            <person name="Martin F."/>
            <person name="Perotto S."/>
        </authorList>
    </citation>
    <scope>NUCLEOTIDE SEQUENCE [LARGE SCALE GENOMIC DNA]</scope>
    <source>
        <strain evidence="5 6">E</strain>
    </source>
</reference>
<dbReference type="GO" id="GO:0015934">
    <property type="term" value="C:large ribosomal subunit"/>
    <property type="evidence" value="ECO:0007669"/>
    <property type="project" value="InterPro"/>
</dbReference>
<dbReference type="Proteomes" id="UP000235371">
    <property type="component" value="Unassembled WGS sequence"/>
</dbReference>
<dbReference type="RefSeq" id="XP_024734112.1">
    <property type="nucleotide sequence ID" value="XM_024887091.1"/>
</dbReference>
<dbReference type="CDD" id="cd00336">
    <property type="entry name" value="Ribosomal_L22"/>
    <property type="match status" value="1"/>
</dbReference>
<evidence type="ECO:0000313" key="5">
    <source>
        <dbReference type="EMBL" id="PMD57208.1"/>
    </source>
</evidence>
<evidence type="ECO:0000256" key="2">
    <source>
        <dbReference type="ARBA" id="ARBA00022980"/>
    </source>
</evidence>
<dbReference type="PANTHER" id="PTHR13501:SF10">
    <property type="entry name" value="LARGE RIBOSOMAL SUBUNIT PROTEIN UL22M"/>
    <property type="match status" value="1"/>
</dbReference>
<dbReference type="STRING" id="1095630.A0A2J6T2G1"/>
<protein>
    <submittedName>
        <fullName evidence="5">Ribosomal protein L22</fullName>
    </submittedName>
</protein>
<dbReference type="AlphaFoldDB" id="A0A2J6T2G1"/>
<keyword evidence="2 4" id="KW-0689">Ribosomal protein</keyword>
<evidence type="ECO:0000256" key="1">
    <source>
        <dbReference type="ARBA" id="ARBA00009451"/>
    </source>
</evidence>
<dbReference type="GO" id="GO:0006412">
    <property type="term" value="P:translation"/>
    <property type="evidence" value="ECO:0007669"/>
    <property type="project" value="InterPro"/>
</dbReference>
<name>A0A2J6T2G1_9HELO</name>
<sequence>MSLNLPSRRVVRQVATTALSSNPSLPFLLPCIQRRTAWMLKNKGTDVDPKAKPQNPLTEEFLRRKPKQVQQIKGDLASSSIFEDEEIAGPKPNQIDIAGNGEGKEQLLARDPKTMAAALDPDPEGRRRWERKMVIREIVKRGRLSRAQMLKRQERELLSKSHDFKTSVKKLVPLAKQITGKTLEEAIIQMRFSAKKVAVEVKEHLEHAKNEAIVKRGMGLGGKKDFSPVKIQTKDGKRVNVDDPTRLYVSQAWCGKGRYTEEPDYRARGRINVMKNRTTSLTVILKEEATRVRLHNEREEKEKNKKVWVQLPNRPITAQRQYYSW</sequence>
<keyword evidence="3 4" id="KW-0687">Ribonucleoprotein</keyword>
<comment type="similarity">
    <text evidence="1 4">Belongs to the universal ribosomal protein uL22 family.</text>
</comment>
<dbReference type="FunCoup" id="A0A2J6T2G1">
    <property type="interactions" value="271"/>
</dbReference>
<dbReference type="Pfam" id="PF00237">
    <property type="entry name" value="Ribosomal_L22"/>
    <property type="match status" value="1"/>
</dbReference>
<accession>A0A2J6T2G1</accession>
<dbReference type="InterPro" id="IPR036394">
    <property type="entry name" value="Ribosomal_uL22_sf"/>
</dbReference>
<dbReference type="InterPro" id="IPR001063">
    <property type="entry name" value="Ribosomal_uL22"/>
</dbReference>
<dbReference type="GeneID" id="36595167"/>
<evidence type="ECO:0000256" key="3">
    <source>
        <dbReference type="ARBA" id="ARBA00023274"/>
    </source>
</evidence>
<dbReference type="GO" id="GO:0003735">
    <property type="term" value="F:structural constituent of ribosome"/>
    <property type="evidence" value="ECO:0007669"/>
    <property type="project" value="InterPro"/>
</dbReference>
<dbReference type="EMBL" id="KZ613847">
    <property type="protein sequence ID" value="PMD57208.1"/>
    <property type="molecule type" value="Genomic_DNA"/>
</dbReference>
<dbReference type="SUPFAM" id="SSF54843">
    <property type="entry name" value="Ribosomal protein L22"/>
    <property type="match status" value="1"/>
</dbReference>
<dbReference type="InParanoid" id="A0A2J6T2G1"/>
<keyword evidence="6" id="KW-1185">Reference proteome</keyword>
<gene>
    <name evidence="5" type="ORF">K444DRAFT_665623</name>
</gene>
<organism evidence="5 6">
    <name type="scientific">Hyaloscypha bicolor E</name>
    <dbReference type="NCBI Taxonomy" id="1095630"/>
    <lineage>
        <taxon>Eukaryota</taxon>
        <taxon>Fungi</taxon>
        <taxon>Dikarya</taxon>
        <taxon>Ascomycota</taxon>
        <taxon>Pezizomycotina</taxon>
        <taxon>Leotiomycetes</taxon>
        <taxon>Helotiales</taxon>
        <taxon>Hyaloscyphaceae</taxon>
        <taxon>Hyaloscypha</taxon>
        <taxon>Hyaloscypha bicolor</taxon>
    </lineage>
</organism>